<dbReference type="PANTHER" id="PTHR27005">
    <property type="entry name" value="WALL-ASSOCIATED RECEPTOR KINASE-LIKE 21"/>
    <property type="match status" value="1"/>
</dbReference>
<dbReference type="Pfam" id="PF07714">
    <property type="entry name" value="PK_Tyr_Ser-Thr"/>
    <property type="match status" value="1"/>
</dbReference>
<dbReference type="InterPro" id="IPR011009">
    <property type="entry name" value="Kinase-like_dom_sf"/>
</dbReference>
<dbReference type="InterPro" id="IPR045274">
    <property type="entry name" value="WAK-like"/>
</dbReference>
<protein>
    <recommendedName>
        <fullName evidence="3">Protein kinase domain-containing protein</fullName>
    </recommendedName>
</protein>
<dbReference type="AlphaFoldDB" id="A0A803M5H8"/>
<sequence>MVQGTCGYLDPEYMQTGELTDKSDVYSFGVVLVELLTREKAICYAKPENERCLAVFFLRKLREDRLFEILDENIVSDGSVEQLKEVANLARRCLKLKGEDRPAMKEVARELERITAGIATHPWSSNNTVLLQEESEHLLGDKADDFNNGGYENDSINYSSSSESRVVQLVPLDDGR</sequence>
<evidence type="ECO:0000313" key="4">
    <source>
        <dbReference type="EnsemblPlants" id="AUR62023701-RA:cds"/>
    </source>
</evidence>
<dbReference type="Gene3D" id="1.10.510.10">
    <property type="entry name" value="Transferase(Phosphotransferase) domain 1"/>
    <property type="match status" value="1"/>
</dbReference>
<evidence type="ECO:0000259" key="3">
    <source>
        <dbReference type="PROSITE" id="PS50011"/>
    </source>
</evidence>
<keyword evidence="1" id="KW-0547">Nucleotide-binding</keyword>
<reference evidence="4" key="2">
    <citation type="submission" date="2021-03" db="UniProtKB">
        <authorList>
            <consortium name="EnsemblPlants"/>
        </authorList>
    </citation>
    <scope>IDENTIFICATION</scope>
</reference>
<keyword evidence="5" id="KW-1185">Reference proteome</keyword>
<dbReference type="InterPro" id="IPR000719">
    <property type="entry name" value="Prot_kinase_dom"/>
</dbReference>
<evidence type="ECO:0000256" key="2">
    <source>
        <dbReference type="ARBA" id="ARBA00022840"/>
    </source>
</evidence>
<evidence type="ECO:0000256" key="1">
    <source>
        <dbReference type="ARBA" id="ARBA00022741"/>
    </source>
</evidence>
<feature type="domain" description="Protein kinase" evidence="3">
    <location>
        <begin position="1"/>
        <end position="124"/>
    </location>
</feature>
<dbReference type="InterPro" id="IPR001245">
    <property type="entry name" value="Ser-Thr/Tyr_kinase_cat_dom"/>
</dbReference>
<organism evidence="4 5">
    <name type="scientific">Chenopodium quinoa</name>
    <name type="common">Quinoa</name>
    <dbReference type="NCBI Taxonomy" id="63459"/>
    <lineage>
        <taxon>Eukaryota</taxon>
        <taxon>Viridiplantae</taxon>
        <taxon>Streptophyta</taxon>
        <taxon>Embryophyta</taxon>
        <taxon>Tracheophyta</taxon>
        <taxon>Spermatophyta</taxon>
        <taxon>Magnoliopsida</taxon>
        <taxon>eudicotyledons</taxon>
        <taxon>Gunneridae</taxon>
        <taxon>Pentapetalae</taxon>
        <taxon>Caryophyllales</taxon>
        <taxon>Chenopodiaceae</taxon>
        <taxon>Chenopodioideae</taxon>
        <taxon>Atripliceae</taxon>
        <taxon>Chenopodium</taxon>
    </lineage>
</organism>
<dbReference type="SUPFAM" id="SSF56112">
    <property type="entry name" value="Protein kinase-like (PK-like)"/>
    <property type="match status" value="1"/>
</dbReference>
<keyword evidence="2" id="KW-0067">ATP-binding</keyword>
<dbReference type="Proteomes" id="UP000596660">
    <property type="component" value="Unplaced"/>
</dbReference>
<reference evidence="4" key="1">
    <citation type="journal article" date="2017" name="Nature">
        <title>The genome of Chenopodium quinoa.</title>
        <authorList>
            <person name="Jarvis D.E."/>
            <person name="Ho Y.S."/>
            <person name="Lightfoot D.J."/>
            <person name="Schmoeckel S.M."/>
            <person name="Li B."/>
            <person name="Borm T.J.A."/>
            <person name="Ohyanagi H."/>
            <person name="Mineta K."/>
            <person name="Michell C.T."/>
            <person name="Saber N."/>
            <person name="Kharbatia N.M."/>
            <person name="Rupper R.R."/>
            <person name="Sharp A.R."/>
            <person name="Dally N."/>
            <person name="Boughton B.A."/>
            <person name="Woo Y.H."/>
            <person name="Gao G."/>
            <person name="Schijlen E.G.W.M."/>
            <person name="Guo X."/>
            <person name="Momin A.A."/>
            <person name="Negrao S."/>
            <person name="Al-Babili S."/>
            <person name="Gehring C."/>
            <person name="Roessner U."/>
            <person name="Jung C."/>
            <person name="Murphy K."/>
            <person name="Arold S.T."/>
            <person name="Gojobori T."/>
            <person name="van der Linden C.G."/>
            <person name="van Loo E.N."/>
            <person name="Jellen E.N."/>
            <person name="Maughan P.J."/>
            <person name="Tester M."/>
        </authorList>
    </citation>
    <scope>NUCLEOTIDE SEQUENCE [LARGE SCALE GENOMIC DNA]</scope>
    <source>
        <strain evidence="4">cv. PI 614886</strain>
    </source>
</reference>
<accession>A0A803M5H8</accession>
<evidence type="ECO:0000313" key="5">
    <source>
        <dbReference type="Proteomes" id="UP000596660"/>
    </source>
</evidence>
<dbReference type="GO" id="GO:0005886">
    <property type="term" value="C:plasma membrane"/>
    <property type="evidence" value="ECO:0007669"/>
    <property type="project" value="TreeGrafter"/>
</dbReference>
<name>A0A803M5H8_CHEQI</name>
<dbReference type="GO" id="GO:0004674">
    <property type="term" value="F:protein serine/threonine kinase activity"/>
    <property type="evidence" value="ECO:0007669"/>
    <property type="project" value="TreeGrafter"/>
</dbReference>
<dbReference type="OMA" id="VVQVEIM"/>
<dbReference type="Gramene" id="AUR62023701-RA">
    <property type="protein sequence ID" value="AUR62023701-RA:cds"/>
    <property type="gene ID" value="AUR62023701"/>
</dbReference>
<dbReference type="PANTHER" id="PTHR27005:SF468">
    <property type="entry name" value="OS01G0310500 PROTEIN"/>
    <property type="match status" value="1"/>
</dbReference>
<dbReference type="PROSITE" id="PS50011">
    <property type="entry name" value="PROTEIN_KINASE_DOM"/>
    <property type="match status" value="1"/>
</dbReference>
<dbReference type="GO" id="GO:0005524">
    <property type="term" value="F:ATP binding"/>
    <property type="evidence" value="ECO:0007669"/>
    <property type="project" value="UniProtKB-KW"/>
</dbReference>
<proteinExistence type="predicted"/>
<dbReference type="EnsemblPlants" id="AUR62023701-RA">
    <property type="protein sequence ID" value="AUR62023701-RA:cds"/>
    <property type="gene ID" value="AUR62023701"/>
</dbReference>
<dbReference type="GO" id="GO:0007166">
    <property type="term" value="P:cell surface receptor signaling pathway"/>
    <property type="evidence" value="ECO:0007669"/>
    <property type="project" value="InterPro"/>
</dbReference>